<evidence type="ECO:0000313" key="10">
    <source>
        <dbReference type="Proteomes" id="UP000002754"/>
    </source>
</evidence>
<dbReference type="Proteomes" id="UP000002754">
    <property type="component" value="Unassembled WGS sequence"/>
</dbReference>
<dbReference type="Pfam" id="PF02614">
    <property type="entry name" value="UxaC"/>
    <property type="match status" value="1"/>
</dbReference>
<reference evidence="8 10" key="1">
    <citation type="journal article" date="2014" name="Genome Announc.">
        <title>Draft Genome Sequence of Bacillus alcalophilus AV1934, a Classic Alkaliphile Isolated from Human Feces in 1934.</title>
        <authorList>
            <person name="Attie O."/>
            <person name="Jayaprakash A."/>
            <person name="Shah H."/>
            <person name="Paulsen I.T."/>
            <person name="Morino M."/>
            <person name="Takahashi Y."/>
            <person name="Narumi I."/>
            <person name="Sachidanandam R."/>
            <person name="Satoh K."/>
            <person name="Ito M."/>
            <person name="Krulwich T.A."/>
        </authorList>
    </citation>
    <scope>NUCLEOTIDE SEQUENCE [LARGE SCALE GENOMIC DNA]</scope>
    <source>
        <strain evidence="8 10">AV1934</strain>
    </source>
</reference>
<comment type="catalytic activity">
    <reaction evidence="7">
        <text>aldehydo-D-galacturonate = keto-D-tagaturonate</text>
        <dbReference type="Rhea" id="RHEA:27702"/>
        <dbReference type="ChEBI" id="CHEBI:12952"/>
        <dbReference type="ChEBI" id="CHEBI:17886"/>
    </reaction>
</comment>
<dbReference type="EC" id="5.3.1.12" evidence="4 7"/>
<evidence type="ECO:0000256" key="6">
    <source>
        <dbReference type="ARBA" id="ARBA00023235"/>
    </source>
</evidence>
<reference evidence="9 11" key="2">
    <citation type="submission" date="2014-01" db="EMBL/GenBank/DDBJ databases">
        <title>Draft genome sequencing of Bacillus alcalophilus CGMCC 1.3604.</title>
        <authorList>
            <person name="Yang J."/>
            <person name="Diao L."/>
            <person name="Yang S."/>
        </authorList>
    </citation>
    <scope>NUCLEOTIDE SEQUENCE [LARGE SCALE GENOMIC DNA]</scope>
    <source>
        <strain evidence="9 11">CGMCC 1.3604</strain>
    </source>
</reference>
<dbReference type="RefSeq" id="WP_003322251.1">
    <property type="nucleotide sequence ID" value="NZ_ALPT02000029.1"/>
</dbReference>
<dbReference type="AlphaFoldDB" id="A0A094WI31"/>
<dbReference type="Proteomes" id="UP000297014">
    <property type="component" value="Unassembled WGS sequence"/>
</dbReference>
<proteinExistence type="inferred from homology"/>
<evidence type="ECO:0000256" key="7">
    <source>
        <dbReference type="HAMAP-Rule" id="MF_00675"/>
    </source>
</evidence>
<dbReference type="OrthoDB" id="9766564at2"/>
<dbReference type="GO" id="GO:0008880">
    <property type="term" value="F:glucuronate isomerase activity"/>
    <property type="evidence" value="ECO:0007669"/>
    <property type="project" value="UniProtKB-UniRule"/>
</dbReference>
<accession>A0A094WI31</accession>
<keyword evidence="10" id="KW-1185">Reference proteome</keyword>
<dbReference type="UniPathway" id="UPA00246"/>
<dbReference type="SUPFAM" id="SSF51556">
    <property type="entry name" value="Metallo-dependent hydrolases"/>
    <property type="match status" value="1"/>
</dbReference>
<dbReference type="EMBL" id="ALPT02000029">
    <property type="protein sequence ID" value="KGA97449.1"/>
    <property type="molecule type" value="Genomic_DNA"/>
</dbReference>
<dbReference type="Gene3D" id="1.10.2020.10">
    <property type="entry name" value="uronate isomerase, domain 2, chain A"/>
    <property type="match status" value="1"/>
</dbReference>
<evidence type="ECO:0000256" key="1">
    <source>
        <dbReference type="ARBA" id="ARBA00001165"/>
    </source>
</evidence>
<dbReference type="EMBL" id="JALP01000187">
    <property type="protein sequence ID" value="THG89973.1"/>
    <property type="molecule type" value="Genomic_DNA"/>
</dbReference>
<dbReference type="eggNOG" id="COG1904">
    <property type="taxonomic scope" value="Bacteria"/>
</dbReference>
<dbReference type="Gene3D" id="3.20.20.140">
    <property type="entry name" value="Metal-dependent hydrolases"/>
    <property type="match status" value="1"/>
</dbReference>
<organism evidence="8 10">
    <name type="scientific">Alkalihalobacillus alcalophilus ATCC 27647 = CGMCC 1.3604</name>
    <dbReference type="NCBI Taxonomy" id="1218173"/>
    <lineage>
        <taxon>Bacteria</taxon>
        <taxon>Bacillati</taxon>
        <taxon>Bacillota</taxon>
        <taxon>Bacilli</taxon>
        <taxon>Bacillales</taxon>
        <taxon>Bacillaceae</taxon>
        <taxon>Alkalihalobacillus</taxon>
    </lineage>
</organism>
<evidence type="ECO:0000256" key="3">
    <source>
        <dbReference type="ARBA" id="ARBA00008397"/>
    </source>
</evidence>
<dbReference type="PANTHER" id="PTHR30068">
    <property type="entry name" value="URONATE ISOMERASE"/>
    <property type="match status" value="1"/>
</dbReference>
<protein>
    <recommendedName>
        <fullName evidence="5 7">Uronate isomerase</fullName>
        <ecNumber evidence="4 7">5.3.1.12</ecNumber>
    </recommendedName>
    <alternativeName>
        <fullName evidence="7">Glucuronate isomerase</fullName>
    </alternativeName>
    <alternativeName>
        <fullName evidence="7">Uronic isomerase</fullName>
    </alternativeName>
</protein>
<comment type="similarity">
    <text evidence="3 7">Belongs to the metallo-dependent hydrolases superfamily. Uronate isomerase family.</text>
</comment>
<dbReference type="GO" id="GO:0019698">
    <property type="term" value="P:D-galacturonate catabolic process"/>
    <property type="evidence" value="ECO:0007669"/>
    <property type="project" value="TreeGrafter"/>
</dbReference>
<sequence>MITTNQSFIHDHFMLQSKAAETLYHQFSKDLPIIDYHCHVSPFEIAENRRYENISELWLHGDHYKWRAMRTMGVEEAYITGDKSDKEKFLKWAEVVPYTIGNPLYHWTHLELKRYFNVDELLSPKTAERIWEQTNELLKSNTFSTQGIIKQSNVELICTTDDPIDTLEAHEAIQEQEAFTTKVIPAFRPDKALFITSPAYLSYLEKLEHASDQSIQQLTDLLQVLEDRASYFHERGCRLSDHGIETLPYTLCTESEASAIFEKALNQGTISVHEERQFQTFVLLFLGGIYHKLGWTLQFHLGALRNNNSRMFAELGADTGYDSMGDFSMARDLNQFLNALDQKNQLPKTIIYTLNPIYNEVIATAIGNFQSSGTVGKIQFGSGWWFNDQKDGMEKQMRDLANIGLLSAFVGMLTDSRSFLSYTRHEYFRRILCNMIGKWVEDGEVPYDEEWLGQIVRNISYYNAKNYFQF</sequence>
<evidence type="ECO:0000313" key="11">
    <source>
        <dbReference type="Proteomes" id="UP000297014"/>
    </source>
</evidence>
<name>A0A094WI31_ALKAL</name>
<dbReference type="STRING" id="1218173.BALCAV_0210240"/>
<comment type="pathway">
    <text evidence="2 7">Carbohydrate metabolism; pentose and glucuronate interconversion.</text>
</comment>
<dbReference type="PANTHER" id="PTHR30068:SF4">
    <property type="entry name" value="URONATE ISOMERASE"/>
    <property type="match status" value="1"/>
</dbReference>
<comment type="caution">
    <text evidence="8">The sequence shown here is derived from an EMBL/GenBank/DDBJ whole genome shotgun (WGS) entry which is preliminary data.</text>
</comment>
<evidence type="ECO:0000313" key="9">
    <source>
        <dbReference type="EMBL" id="THG89973.1"/>
    </source>
</evidence>
<dbReference type="HAMAP" id="MF_00675">
    <property type="entry name" value="UxaC"/>
    <property type="match status" value="1"/>
</dbReference>
<evidence type="ECO:0000313" key="8">
    <source>
        <dbReference type="EMBL" id="KGA97449.1"/>
    </source>
</evidence>
<keyword evidence="6 7" id="KW-0413">Isomerase</keyword>
<evidence type="ECO:0000256" key="2">
    <source>
        <dbReference type="ARBA" id="ARBA00004892"/>
    </source>
</evidence>
<gene>
    <name evidence="7" type="primary">uxaC</name>
    <name evidence="9" type="ORF">AJ85_14090</name>
    <name evidence="8" type="ORF">BALCAV_0210240</name>
</gene>
<dbReference type="InterPro" id="IPR003766">
    <property type="entry name" value="Uronate_isomerase"/>
</dbReference>
<comment type="catalytic activity">
    <reaction evidence="1 7">
        <text>D-glucuronate = D-fructuronate</text>
        <dbReference type="Rhea" id="RHEA:13049"/>
        <dbReference type="ChEBI" id="CHEBI:58720"/>
        <dbReference type="ChEBI" id="CHEBI:59863"/>
        <dbReference type="EC" id="5.3.1.12"/>
    </reaction>
</comment>
<dbReference type="NCBIfam" id="NF002794">
    <property type="entry name" value="PRK02925.1"/>
    <property type="match status" value="1"/>
</dbReference>
<evidence type="ECO:0000256" key="4">
    <source>
        <dbReference type="ARBA" id="ARBA00012546"/>
    </source>
</evidence>
<evidence type="ECO:0000256" key="5">
    <source>
        <dbReference type="ARBA" id="ARBA00020555"/>
    </source>
</evidence>
<dbReference type="InterPro" id="IPR032466">
    <property type="entry name" value="Metal_Hydrolase"/>
</dbReference>
<dbReference type="GO" id="GO:0042840">
    <property type="term" value="P:D-glucuronate catabolic process"/>
    <property type="evidence" value="ECO:0007669"/>
    <property type="project" value="TreeGrafter"/>
</dbReference>